<name>B6IH30_CAEBR</name>
<dbReference type="CTD" id="68916823"/>
<dbReference type="Proteomes" id="UP000008549">
    <property type="component" value="Unassembled WGS sequence"/>
</dbReference>
<dbReference type="HOGENOM" id="CLU_3428593_0_0_1"/>
<organism evidence="1 2">
    <name type="scientific">Caenorhabditis briggsae</name>
    <dbReference type="NCBI Taxonomy" id="6238"/>
    <lineage>
        <taxon>Eukaryota</taxon>
        <taxon>Metazoa</taxon>
        <taxon>Ecdysozoa</taxon>
        <taxon>Nematoda</taxon>
        <taxon>Chromadorea</taxon>
        <taxon>Rhabditida</taxon>
        <taxon>Rhabditina</taxon>
        <taxon>Rhabditomorpha</taxon>
        <taxon>Rhabditoidea</taxon>
        <taxon>Rhabditidae</taxon>
        <taxon>Peloderinae</taxon>
        <taxon>Caenorhabditis</taxon>
    </lineage>
</organism>
<proteinExistence type="predicted"/>
<reference evidence="1 2" key="1">
    <citation type="journal article" date="2003" name="PLoS Biol.">
        <title>The genome sequence of Caenorhabditis briggsae: a platform for comparative genomics.</title>
        <authorList>
            <person name="Stein L.D."/>
            <person name="Bao Z."/>
            <person name="Blasiar D."/>
            <person name="Blumenthal T."/>
            <person name="Brent M.R."/>
            <person name="Chen N."/>
            <person name="Chinwalla A."/>
            <person name="Clarke L."/>
            <person name="Clee C."/>
            <person name="Coghlan A."/>
            <person name="Coulson A."/>
            <person name="D'Eustachio P."/>
            <person name="Fitch D.H."/>
            <person name="Fulton L.A."/>
            <person name="Fulton R.E."/>
            <person name="Griffiths-Jones S."/>
            <person name="Harris T.W."/>
            <person name="Hillier L.W."/>
            <person name="Kamath R."/>
            <person name="Kuwabara P.E."/>
            <person name="Mardis E.R."/>
            <person name="Marra M.A."/>
            <person name="Miner T.L."/>
            <person name="Minx P."/>
            <person name="Mullikin J.C."/>
            <person name="Plumb R.W."/>
            <person name="Rogers J."/>
            <person name="Schein J.E."/>
            <person name="Sohrmann M."/>
            <person name="Spieth J."/>
            <person name="Stajich J.E."/>
            <person name="Wei C."/>
            <person name="Willey D."/>
            <person name="Wilson R.K."/>
            <person name="Durbin R."/>
            <person name="Waterston R.H."/>
        </authorList>
    </citation>
    <scope>NUCLEOTIDE SEQUENCE [LARGE SCALE GENOMIC DNA]</scope>
    <source>
        <strain evidence="1 2">AF16</strain>
    </source>
</reference>
<dbReference type="KEGG" id="cbr:CBG_25332"/>
<dbReference type="RefSeq" id="XP_045098775.1">
    <property type="nucleotide sequence ID" value="XM_045236251.1"/>
</dbReference>
<dbReference type="AlphaFoldDB" id="B6IH30"/>
<reference evidence="1 2" key="2">
    <citation type="journal article" date="2011" name="PLoS Genet.">
        <title>Caenorhabditis briggsae recombinant inbred line genotypes reveal inter-strain incompatibility and the evolution of recombination.</title>
        <authorList>
            <person name="Ross J.A."/>
            <person name="Koboldt D.C."/>
            <person name="Staisch J.E."/>
            <person name="Chamberlin H.M."/>
            <person name="Gupta B.P."/>
            <person name="Miller R.D."/>
            <person name="Baird S.E."/>
            <person name="Haag E.S."/>
        </authorList>
    </citation>
    <scope>NUCLEOTIDE SEQUENCE [LARGE SCALE GENOMIC DNA]</scope>
    <source>
        <strain evidence="1 2">AF16</strain>
    </source>
</reference>
<evidence type="ECO:0000313" key="2">
    <source>
        <dbReference type="Proteomes" id="UP000008549"/>
    </source>
</evidence>
<dbReference type="GeneID" id="68916823"/>
<evidence type="ECO:0000313" key="1">
    <source>
        <dbReference type="EMBL" id="CAR99210.1"/>
    </source>
</evidence>
<sequence>MYVIQIKSLIIRKYYNTVTF</sequence>
<protein>
    <submittedName>
        <fullName evidence="1">Protein CBG25332</fullName>
    </submittedName>
</protein>
<accession>B6IH30</accession>
<gene>
    <name evidence="1" type="ORF">CBG25332</name>
    <name evidence="1" type="ORF">CBG_25332</name>
</gene>
<dbReference type="InParanoid" id="B6IH30"/>
<dbReference type="EMBL" id="HE601064">
    <property type="protein sequence ID" value="CAR99210.1"/>
    <property type="molecule type" value="Genomic_DNA"/>
</dbReference>
<keyword evidence="2" id="KW-1185">Reference proteome</keyword>